<dbReference type="Gene3D" id="3.40.390.10">
    <property type="entry name" value="Collagenase (Catalytic Domain)"/>
    <property type="match status" value="1"/>
</dbReference>
<accession>D8QBZ3</accession>
<dbReference type="OMA" id="NNIASQC"/>
<dbReference type="RefSeq" id="XP_003029743.1">
    <property type="nucleotide sequence ID" value="XM_003029697.1"/>
</dbReference>
<evidence type="ECO:0000256" key="1">
    <source>
        <dbReference type="ARBA" id="ARBA00001187"/>
    </source>
</evidence>
<evidence type="ECO:0000256" key="9">
    <source>
        <dbReference type="ARBA" id="ARBA00022833"/>
    </source>
</evidence>
<evidence type="ECO:0000256" key="7">
    <source>
        <dbReference type="ARBA" id="ARBA00022729"/>
    </source>
</evidence>
<dbReference type="Gene3D" id="2.60.40.2970">
    <property type="match status" value="1"/>
</dbReference>
<evidence type="ECO:0000256" key="11">
    <source>
        <dbReference type="ARBA" id="ARBA00023145"/>
    </source>
</evidence>
<feature type="binding site" evidence="13">
    <location>
        <position position="311"/>
    </location>
    <ligand>
        <name>Zn(2+)</name>
        <dbReference type="ChEBI" id="CHEBI:29105"/>
        <note>catalytic</note>
    </ligand>
</feature>
<dbReference type="GO" id="GO:0006508">
    <property type="term" value="P:proteolysis"/>
    <property type="evidence" value="ECO:0007669"/>
    <property type="project" value="UniProtKB-KW"/>
</dbReference>
<dbReference type="PANTHER" id="PTHR37016:SF3">
    <property type="entry name" value="NEUTRAL PROTEASE 2-RELATED"/>
    <property type="match status" value="1"/>
</dbReference>
<feature type="signal peptide" evidence="15">
    <location>
        <begin position="1"/>
        <end position="18"/>
    </location>
</feature>
<comment type="catalytic activity">
    <reaction evidence="1">
        <text>Preferential cleavage of bonds with hydrophobic residues in P1'. Also 3-Asn-|-Gln-4 and 8-Gly-|-Ser-9 bonds in insulin B chain.</text>
        <dbReference type="EC" id="3.4.24.39"/>
    </reaction>
</comment>
<feature type="binding site" evidence="13">
    <location>
        <position position="322"/>
    </location>
    <ligand>
        <name>Zn(2+)</name>
        <dbReference type="ChEBI" id="CHEBI:29105"/>
        <note>catalytic</note>
    </ligand>
</feature>
<comment type="cofactor">
    <cofactor evidence="13">
        <name>Zn(2+)</name>
        <dbReference type="ChEBI" id="CHEBI:29105"/>
    </cofactor>
    <text evidence="13">Binds 1 zinc ion per subunit.</text>
</comment>
<feature type="disulfide bond" evidence="14">
    <location>
        <begin position="188"/>
        <end position="256"/>
    </location>
</feature>
<dbReference type="OrthoDB" id="412874at2759"/>
<gene>
    <name evidence="16" type="ORF">SCHCODRAFT_69544</name>
</gene>
<feature type="chain" id="PRO_5003120783" description="deuterolysin" evidence="15">
    <location>
        <begin position="19"/>
        <end position="377"/>
    </location>
</feature>
<evidence type="ECO:0000256" key="6">
    <source>
        <dbReference type="ARBA" id="ARBA00022723"/>
    </source>
</evidence>
<keyword evidence="7 15" id="KW-0732">Signal</keyword>
<dbReference type="VEuPathDB" id="FungiDB:SCHCODRAFT_02670372"/>
<dbReference type="InterPro" id="IPR024079">
    <property type="entry name" value="MetalloPept_cat_dom_sf"/>
</dbReference>
<keyword evidence="5" id="KW-0165">Cleavage on pair of basic residues</keyword>
<dbReference type="PANTHER" id="PTHR37016">
    <property type="match status" value="1"/>
</dbReference>
<keyword evidence="6 13" id="KW-0479">Metal-binding</keyword>
<dbReference type="EC" id="3.4.24.39" evidence="3"/>
<dbReference type="InterPro" id="IPR050414">
    <property type="entry name" value="Fungal_M35_metalloproteases"/>
</dbReference>
<evidence type="ECO:0000256" key="15">
    <source>
        <dbReference type="SAM" id="SignalP"/>
    </source>
</evidence>
<dbReference type="GeneID" id="9591163"/>
<dbReference type="HOGENOM" id="CLU_040830_0_0_1"/>
<evidence type="ECO:0000256" key="8">
    <source>
        <dbReference type="ARBA" id="ARBA00022801"/>
    </source>
</evidence>
<dbReference type="Proteomes" id="UP000007431">
    <property type="component" value="Unassembled WGS sequence"/>
</dbReference>
<keyword evidence="10" id="KW-0482">Metalloprotease</keyword>
<evidence type="ECO:0000256" key="10">
    <source>
        <dbReference type="ARBA" id="ARBA00023049"/>
    </source>
</evidence>
<evidence type="ECO:0000256" key="5">
    <source>
        <dbReference type="ARBA" id="ARBA00022685"/>
    </source>
</evidence>
<comment type="similarity">
    <text evidence="2">Belongs to the peptidase M35 family.</text>
</comment>
<feature type="active site" evidence="12">
    <location>
        <position position="312"/>
    </location>
</feature>
<dbReference type="InParanoid" id="D8QBZ3"/>
<evidence type="ECO:0000256" key="3">
    <source>
        <dbReference type="ARBA" id="ARBA00012431"/>
    </source>
</evidence>
<evidence type="ECO:0000256" key="12">
    <source>
        <dbReference type="PIRSR" id="PIRSR601384-1"/>
    </source>
</evidence>
<dbReference type="InterPro" id="IPR001384">
    <property type="entry name" value="Peptidase_M35"/>
</dbReference>
<organism evidence="17">
    <name type="scientific">Schizophyllum commune (strain H4-8 / FGSC 9210)</name>
    <name type="common">Split gill fungus</name>
    <dbReference type="NCBI Taxonomy" id="578458"/>
    <lineage>
        <taxon>Eukaryota</taxon>
        <taxon>Fungi</taxon>
        <taxon>Dikarya</taxon>
        <taxon>Basidiomycota</taxon>
        <taxon>Agaricomycotina</taxon>
        <taxon>Agaricomycetes</taxon>
        <taxon>Agaricomycetidae</taxon>
        <taxon>Agaricales</taxon>
        <taxon>Schizophyllaceae</taxon>
        <taxon>Schizophyllum</taxon>
    </lineage>
</organism>
<dbReference type="GO" id="GO:0046872">
    <property type="term" value="F:metal ion binding"/>
    <property type="evidence" value="ECO:0007669"/>
    <property type="project" value="UniProtKB-KW"/>
</dbReference>
<dbReference type="eggNOG" id="ENOG502SGF5">
    <property type="taxonomic scope" value="Eukaryota"/>
</dbReference>
<evidence type="ECO:0000256" key="4">
    <source>
        <dbReference type="ARBA" id="ARBA00022670"/>
    </source>
</evidence>
<protein>
    <recommendedName>
        <fullName evidence="3">deuterolysin</fullName>
        <ecNumber evidence="3">3.4.24.39</ecNumber>
    </recommendedName>
</protein>
<dbReference type="GO" id="GO:0004222">
    <property type="term" value="F:metalloendopeptidase activity"/>
    <property type="evidence" value="ECO:0007669"/>
    <property type="project" value="InterPro"/>
</dbReference>
<keyword evidence="11" id="KW-0865">Zymogen</keyword>
<dbReference type="SUPFAM" id="SSF55486">
    <property type="entry name" value="Metalloproteases ('zincins'), catalytic domain"/>
    <property type="match status" value="1"/>
</dbReference>
<reference evidence="16 17" key="1">
    <citation type="journal article" date="2010" name="Nat. Biotechnol.">
        <title>Genome sequence of the model mushroom Schizophyllum commune.</title>
        <authorList>
            <person name="Ohm R.A."/>
            <person name="de Jong J.F."/>
            <person name="Lugones L.G."/>
            <person name="Aerts A."/>
            <person name="Kothe E."/>
            <person name="Stajich J.E."/>
            <person name="de Vries R.P."/>
            <person name="Record E."/>
            <person name="Levasseur A."/>
            <person name="Baker S.E."/>
            <person name="Bartholomew K.A."/>
            <person name="Coutinho P.M."/>
            <person name="Erdmann S."/>
            <person name="Fowler T.J."/>
            <person name="Gathman A.C."/>
            <person name="Lombard V."/>
            <person name="Henrissat B."/>
            <person name="Knabe N."/>
            <person name="Kuees U."/>
            <person name="Lilly W.W."/>
            <person name="Lindquist E."/>
            <person name="Lucas S."/>
            <person name="Magnuson J.K."/>
            <person name="Piumi F."/>
            <person name="Raudaskoski M."/>
            <person name="Salamov A."/>
            <person name="Schmutz J."/>
            <person name="Schwarze F.W.M.R."/>
            <person name="vanKuyk P.A."/>
            <person name="Horton J.S."/>
            <person name="Grigoriev I.V."/>
            <person name="Woesten H.A.B."/>
        </authorList>
    </citation>
    <scope>NUCLEOTIDE SEQUENCE [LARGE SCALE GENOMIC DNA]</scope>
    <source>
        <strain evidence="17">H4-8 / FGSC 9210</strain>
    </source>
</reference>
<evidence type="ECO:0000256" key="13">
    <source>
        <dbReference type="PIRSR" id="PIRSR601384-2"/>
    </source>
</evidence>
<dbReference type="AlphaFoldDB" id="D8QBZ3"/>
<dbReference type="Pfam" id="PF02102">
    <property type="entry name" value="Peptidase_M35"/>
    <property type="match status" value="1"/>
</dbReference>
<evidence type="ECO:0000256" key="2">
    <source>
        <dbReference type="ARBA" id="ARBA00010279"/>
    </source>
</evidence>
<sequence length="377" mass="41048">MPFLTSILIIALVGAAHSFPFNSSQLSSLRVDLTGSNNVSSFDALQLRAIVTNTGTQTLRLLKYQTVLDTDLPTNSFRVTKGEEEVPFIGIRLTISVPDLDDSAFATLAPGQAVEAVHNLSGRYDFSSSGEGVYSFDPVTDFMILDDDGLLLSASDFIDVQHPPTAQIVALHGPVAPPLAQKRATATCKDPAKAKFIDAAYTEAKSLAHQSSSYITSHGAGDDLYKQYYHGAPTGDVTSIFDAVANETSPSRQLSCDDPRDSCKRGMLGYTTFPDTNVYFCPPFFSEVPSENLCTSTTVNQRNVRGETMLHELTHALSHTRDLAYGCQSVQKLSDSSAPRNADSYAVSFCYFDIRNCRPNAKPQCFATEVYARTMCH</sequence>
<name>D8QBZ3_SCHCM</name>
<keyword evidence="17" id="KW-1185">Reference proteome</keyword>
<feature type="binding site" evidence="13">
    <location>
        <position position="315"/>
    </location>
    <ligand>
        <name>Zn(2+)</name>
        <dbReference type="ChEBI" id="CHEBI:29105"/>
        <note>catalytic</note>
    </ligand>
</feature>
<proteinExistence type="inferred from homology"/>
<evidence type="ECO:0000313" key="17">
    <source>
        <dbReference type="Proteomes" id="UP000007431"/>
    </source>
</evidence>
<keyword evidence="4" id="KW-0645">Protease</keyword>
<evidence type="ECO:0000313" key="16">
    <source>
        <dbReference type="EMBL" id="EFI94840.1"/>
    </source>
</evidence>
<dbReference type="EMBL" id="GL377309">
    <property type="protein sequence ID" value="EFI94840.1"/>
    <property type="molecule type" value="Genomic_DNA"/>
</dbReference>
<evidence type="ECO:0000256" key="14">
    <source>
        <dbReference type="PIRSR" id="PIRSR601384-3"/>
    </source>
</evidence>
<feature type="disulfide bond" evidence="14">
    <location>
        <begin position="263"/>
        <end position="281"/>
    </location>
</feature>
<dbReference type="KEGG" id="scm:SCHCO_02670372"/>
<keyword evidence="8" id="KW-0378">Hydrolase</keyword>
<dbReference type="CDD" id="cd11008">
    <property type="entry name" value="M35_deuterolysin_like"/>
    <property type="match status" value="1"/>
</dbReference>
<keyword evidence="9 13" id="KW-0862">Zinc</keyword>